<feature type="transmembrane region" description="Helical" evidence="6">
    <location>
        <begin position="288"/>
        <end position="309"/>
    </location>
</feature>
<organism evidence="8 9">
    <name type="scientific">Cohnella candidum</name>
    <dbReference type="NCBI Taxonomy" id="2674991"/>
    <lineage>
        <taxon>Bacteria</taxon>
        <taxon>Bacillati</taxon>
        <taxon>Bacillota</taxon>
        <taxon>Bacilli</taxon>
        <taxon>Bacillales</taxon>
        <taxon>Paenibacillaceae</taxon>
        <taxon>Cohnella</taxon>
    </lineage>
</organism>
<evidence type="ECO:0000256" key="2">
    <source>
        <dbReference type="ARBA" id="ARBA00022448"/>
    </source>
</evidence>
<evidence type="ECO:0000256" key="1">
    <source>
        <dbReference type="ARBA" id="ARBA00004651"/>
    </source>
</evidence>
<dbReference type="EMBL" id="CP033433">
    <property type="protein sequence ID" value="AYQ75138.1"/>
    <property type="molecule type" value="Genomic_DNA"/>
</dbReference>
<evidence type="ECO:0000313" key="8">
    <source>
        <dbReference type="EMBL" id="AYQ75138.1"/>
    </source>
</evidence>
<reference evidence="8 9" key="1">
    <citation type="submission" date="2018-10" db="EMBL/GenBank/DDBJ databases">
        <title>Genome Sequence of Cohnella sp.</title>
        <authorList>
            <person name="Srinivasan S."/>
            <person name="Kim M.K."/>
        </authorList>
    </citation>
    <scope>NUCLEOTIDE SEQUENCE [LARGE SCALE GENOMIC DNA]</scope>
    <source>
        <strain evidence="8 9">18JY8-7</strain>
    </source>
</reference>
<feature type="transmembrane region" description="Helical" evidence="6">
    <location>
        <begin position="389"/>
        <end position="407"/>
    </location>
</feature>
<keyword evidence="9" id="KW-1185">Reference proteome</keyword>
<dbReference type="Gene3D" id="1.20.1250.20">
    <property type="entry name" value="MFS general substrate transporter like domains"/>
    <property type="match status" value="2"/>
</dbReference>
<dbReference type="GO" id="GO:0022857">
    <property type="term" value="F:transmembrane transporter activity"/>
    <property type="evidence" value="ECO:0007669"/>
    <property type="project" value="InterPro"/>
</dbReference>
<evidence type="ECO:0000259" key="7">
    <source>
        <dbReference type="PROSITE" id="PS50850"/>
    </source>
</evidence>
<keyword evidence="3 6" id="KW-0812">Transmembrane</keyword>
<dbReference type="Pfam" id="PF07690">
    <property type="entry name" value="MFS_1"/>
    <property type="match status" value="1"/>
</dbReference>
<feature type="domain" description="Major facilitator superfamily (MFS) profile" evidence="7">
    <location>
        <begin position="33"/>
        <end position="413"/>
    </location>
</feature>
<feature type="transmembrane region" description="Helical" evidence="6">
    <location>
        <begin position="64"/>
        <end position="87"/>
    </location>
</feature>
<keyword evidence="4 6" id="KW-1133">Transmembrane helix</keyword>
<evidence type="ECO:0000256" key="5">
    <source>
        <dbReference type="ARBA" id="ARBA00023136"/>
    </source>
</evidence>
<feature type="transmembrane region" description="Helical" evidence="6">
    <location>
        <begin position="99"/>
        <end position="117"/>
    </location>
</feature>
<dbReference type="InterPro" id="IPR052714">
    <property type="entry name" value="MFS_Exporter"/>
</dbReference>
<dbReference type="PANTHER" id="PTHR23531">
    <property type="entry name" value="QUINOLENE RESISTANCE PROTEIN NORA"/>
    <property type="match status" value="1"/>
</dbReference>
<dbReference type="InterPro" id="IPR011701">
    <property type="entry name" value="MFS"/>
</dbReference>
<feature type="transmembrane region" description="Helical" evidence="6">
    <location>
        <begin position="250"/>
        <end position="276"/>
    </location>
</feature>
<dbReference type="InterPro" id="IPR020846">
    <property type="entry name" value="MFS_dom"/>
</dbReference>
<dbReference type="AlphaFoldDB" id="A0A3G3K3V4"/>
<keyword evidence="2" id="KW-0813">Transport</keyword>
<feature type="transmembrane region" description="Helical" evidence="6">
    <location>
        <begin position="157"/>
        <end position="177"/>
    </location>
</feature>
<dbReference type="PROSITE" id="PS50850">
    <property type="entry name" value="MFS"/>
    <property type="match status" value="1"/>
</dbReference>
<accession>A0A3G3K3V4</accession>
<feature type="transmembrane region" description="Helical" evidence="6">
    <location>
        <begin position="315"/>
        <end position="337"/>
    </location>
</feature>
<dbReference type="InterPro" id="IPR036259">
    <property type="entry name" value="MFS_trans_sf"/>
</dbReference>
<evidence type="ECO:0000256" key="6">
    <source>
        <dbReference type="SAM" id="Phobius"/>
    </source>
</evidence>
<protein>
    <submittedName>
        <fullName evidence="8">MFS transporter</fullName>
    </submittedName>
</protein>
<feature type="transmembrane region" description="Helical" evidence="6">
    <location>
        <begin position="349"/>
        <end position="369"/>
    </location>
</feature>
<sequence length="420" mass="44991">MGLDMGHCIETNQEFDRNPEQSADGASVIWNLQFINIFIVNIVLNMGQFMMSSLIPKFAADMGATAAIVGMITSMFAVTALGIRPVVGPATGYFKKNRLLAAAIGIIIVAFLFYGMAHSLPMIIIGRLLHGIGMGFLAPLSLALASESLPSGKMTAGIGYFSLGQAIATAIGPSVGLELVRLIGYNMTFMIGALSMALVLVMSLRLKTETPMRTGKFRITLRDVIAFEVLTPSILMFFLSGAYSSINSFILIYGGIEGIDGIGLFFTAYAVCLLFSRPFSGKLADKYGLDKILIPGIVCFALSFVMISYSRTLPMFLIAGAVSAFGYGICQPVIQSLCMRLVPNARRGVAGNTIYIGVDLGYLIAPSIAGGVTTMVQTHSGNLTLGYAVMYRVMTIPIAIAMVIYLFKKKELKAKSEQSG</sequence>
<evidence type="ECO:0000256" key="4">
    <source>
        <dbReference type="ARBA" id="ARBA00022989"/>
    </source>
</evidence>
<dbReference type="GO" id="GO:0005886">
    <property type="term" value="C:plasma membrane"/>
    <property type="evidence" value="ECO:0007669"/>
    <property type="project" value="UniProtKB-SubCell"/>
</dbReference>
<keyword evidence="5 6" id="KW-0472">Membrane</keyword>
<evidence type="ECO:0000313" key="9">
    <source>
        <dbReference type="Proteomes" id="UP000269097"/>
    </source>
</evidence>
<comment type="subcellular location">
    <subcellularLocation>
        <location evidence="1">Cell membrane</location>
        <topology evidence="1">Multi-pass membrane protein</topology>
    </subcellularLocation>
</comment>
<feature type="transmembrane region" description="Helical" evidence="6">
    <location>
        <begin position="183"/>
        <end position="204"/>
    </location>
</feature>
<dbReference type="KEGG" id="coh:EAV92_22865"/>
<evidence type="ECO:0000256" key="3">
    <source>
        <dbReference type="ARBA" id="ARBA00022692"/>
    </source>
</evidence>
<feature type="transmembrane region" description="Helical" evidence="6">
    <location>
        <begin position="25"/>
        <end position="44"/>
    </location>
</feature>
<feature type="transmembrane region" description="Helical" evidence="6">
    <location>
        <begin position="123"/>
        <end position="145"/>
    </location>
</feature>
<dbReference type="SUPFAM" id="SSF103473">
    <property type="entry name" value="MFS general substrate transporter"/>
    <property type="match status" value="1"/>
</dbReference>
<dbReference type="CDD" id="cd17489">
    <property type="entry name" value="MFS_YfcJ_like"/>
    <property type="match status" value="1"/>
</dbReference>
<dbReference type="Proteomes" id="UP000269097">
    <property type="component" value="Chromosome"/>
</dbReference>
<dbReference type="PANTHER" id="PTHR23531:SF1">
    <property type="entry name" value="QUINOLENE RESISTANCE PROTEIN NORA"/>
    <property type="match status" value="1"/>
</dbReference>
<gene>
    <name evidence="8" type="ORF">EAV92_22865</name>
</gene>
<feature type="transmembrane region" description="Helical" evidence="6">
    <location>
        <begin position="225"/>
        <end position="244"/>
    </location>
</feature>
<name>A0A3G3K3V4_9BACL</name>
<proteinExistence type="predicted"/>